<evidence type="ECO:0000313" key="6">
    <source>
        <dbReference type="Proteomes" id="UP000031843"/>
    </source>
</evidence>
<sequence length="316" mass="33687">MADPASDTLFHSARQQDTNTFTMHSRKTIITCAVTGNIVTPEQHPGLPVTPAQIATAALEAAEAGAAAAHIHVRDPETGRPSMALEYYAEVIELIRKRNKALIINLTTGPGGRFVPGEDEPRNAAPGTTLVRPEVRVAHIAALRPDVCSLDLNTMNSGADVVINTPRNVRKMAAIIREAGVMPELEIFDSGDLHMARDFIQEGVLDGPGLWTFVLGVKYGFAATPETLFYARNMLPPGAHWSAFGVGRAEFPMVAQAWLAGGHVRVGLEDNIYLDKGVLAPDNAALVAKARDIIKSLGGALASPHEARATLGLRAA</sequence>
<dbReference type="Pfam" id="PF05853">
    <property type="entry name" value="BKACE"/>
    <property type="match status" value="1"/>
</dbReference>
<gene>
    <name evidence="5" type="ORF">RR42_s2912</name>
</gene>
<keyword evidence="4" id="KW-0862">Zinc</keyword>
<dbReference type="AlphaFoldDB" id="A0A0C4YN70"/>
<evidence type="ECO:0000313" key="5">
    <source>
        <dbReference type="EMBL" id="AJG24493.1"/>
    </source>
</evidence>
<organism evidence="5 6">
    <name type="scientific">Cupriavidus basilensis</name>
    <dbReference type="NCBI Taxonomy" id="68895"/>
    <lineage>
        <taxon>Bacteria</taxon>
        <taxon>Pseudomonadati</taxon>
        <taxon>Pseudomonadota</taxon>
        <taxon>Betaproteobacteria</taxon>
        <taxon>Burkholderiales</taxon>
        <taxon>Burkholderiaceae</taxon>
        <taxon>Cupriavidus</taxon>
    </lineage>
</organism>
<protein>
    <recommendedName>
        <fullName evidence="7">3-keto-5-aminohexanoate cleavage protein</fullName>
    </recommendedName>
</protein>
<keyword evidence="6" id="KW-1185">Reference proteome</keyword>
<reference evidence="5 6" key="1">
    <citation type="journal article" date="2015" name="Genome Announc.">
        <title>Complete Genome Sequence of Cupriavidus basilensis 4G11, Isolated from the Oak Ridge Field Research Center Site.</title>
        <authorList>
            <person name="Ray J."/>
            <person name="Waters R.J."/>
            <person name="Skerker J.M."/>
            <person name="Kuehl J.V."/>
            <person name="Price M.N."/>
            <person name="Huang J."/>
            <person name="Chakraborty R."/>
            <person name="Arkin A.P."/>
            <person name="Deutschbauer A."/>
        </authorList>
    </citation>
    <scope>NUCLEOTIDE SEQUENCE [LARGE SCALE GENOMIC DNA]</scope>
    <source>
        <strain evidence="5">4G11</strain>
    </source>
</reference>
<dbReference type="KEGG" id="cbw:RR42_s2912"/>
<dbReference type="PANTHER" id="PTHR37418">
    <property type="entry name" value="3-KETO-5-AMINOHEXANOATE CLEAVAGE ENZYME-RELATED"/>
    <property type="match status" value="1"/>
</dbReference>
<keyword evidence="3" id="KW-0479">Metal-binding</keyword>
<keyword evidence="2" id="KW-0808">Transferase</keyword>
<dbReference type="GO" id="GO:0043720">
    <property type="term" value="F:3-keto-5-aminohexanoate cleavage activity"/>
    <property type="evidence" value="ECO:0007669"/>
    <property type="project" value="InterPro"/>
</dbReference>
<dbReference type="InterPro" id="IPR013785">
    <property type="entry name" value="Aldolase_TIM"/>
</dbReference>
<evidence type="ECO:0000256" key="1">
    <source>
        <dbReference type="ARBA" id="ARBA00001947"/>
    </source>
</evidence>
<dbReference type="EMBL" id="CP010537">
    <property type="protein sequence ID" value="AJG24493.1"/>
    <property type="molecule type" value="Genomic_DNA"/>
</dbReference>
<dbReference type="GO" id="GO:0046872">
    <property type="term" value="F:metal ion binding"/>
    <property type="evidence" value="ECO:0007669"/>
    <property type="project" value="UniProtKB-KW"/>
</dbReference>
<evidence type="ECO:0008006" key="7">
    <source>
        <dbReference type="Google" id="ProtNLM"/>
    </source>
</evidence>
<dbReference type="Proteomes" id="UP000031843">
    <property type="component" value="Chromosome secondary"/>
</dbReference>
<dbReference type="Gene3D" id="3.20.20.70">
    <property type="entry name" value="Aldolase class I"/>
    <property type="match status" value="1"/>
</dbReference>
<evidence type="ECO:0000256" key="3">
    <source>
        <dbReference type="ARBA" id="ARBA00022723"/>
    </source>
</evidence>
<dbReference type="STRING" id="68895.RR42_s2912"/>
<evidence type="ECO:0000256" key="2">
    <source>
        <dbReference type="ARBA" id="ARBA00022679"/>
    </source>
</evidence>
<dbReference type="InterPro" id="IPR008567">
    <property type="entry name" value="BKACE"/>
</dbReference>
<proteinExistence type="predicted"/>
<comment type="cofactor">
    <cofactor evidence="1">
        <name>Zn(2+)</name>
        <dbReference type="ChEBI" id="CHEBI:29105"/>
    </cofactor>
</comment>
<accession>A0A0C4YN70</accession>
<dbReference type="PANTHER" id="PTHR37418:SF2">
    <property type="entry name" value="3-KETO-5-AMINOHEXANOATE CLEAVAGE ENZYME"/>
    <property type="match status" value="1"/>
</dbReference>
<name>A0A0C4YN70_9BURK</name>
<evidence type="ECO:0000256" key="4">
    <source>
        <dbReference type="ARBA" id="ARBA00022833"/>
    </source>
</evidence>